<dbReference type="Pfam" id="PF00271">
    <property type="entry name" value="Helicase_C"/>
    <property type="match status" value="1"/>
</dbReference>
<dbReference type="PROSITE" id="PS51192">
    <property type="entry name" value="HELICASE_ATP_BIND_1"/>
    <property type="match status" value="1"/>
</dbReference>
<dbReference type="SUPFAM" id="SSF52540">
    <property type="entry name" value="P-loop containing nucleoside triphosphate hydrolases"/>
    <property type="match status" value="2"/>
</dbReference>
<dbReference type="Pfam" id="PF00176">
    <property type="entry name" value="SNF2-rel_dom"/>
    <property type="match status" value="1"/>
</dbReference>
<dbReference type="InterPro" id="IPR038718">
    <property type="entry name" value="SNF2-like_sf"/>
</dbReference>
<dbReference type="Gene3D" id="3.40.50.10810">
    <property type="entry name" value="Tandem AAA-ATPase domain"/>
    <property type="match status" value="1"/>
</dbReference>
<keyword evidence="1" id="KW-0378">Hydrolase</keyword>
<reference evidence="4" key="1">
    <citation type="journal article" date="2020" name="Nature">
        <title>Giant virus diversity and host interactions through global metagenomics.</title>
        <authorList>
            <person name="Schulz F."/>
            <person name="Roux S."/>
            <person name="Paez-Espino D."/>
            <person name="Jungbluth S."/>
            <person name="Walsh D.A."/>
            <person name="Denef V.J."/>
            <person name="McMahon K.D."/>
            <person name="Konstantinidis K.T."/>
            <person name="Eloe-Fadrosh E.A."/>
            <person name="Kyrpides N.C."/>
            <person name="Woyke T."/>
        </authorList>
    </citation>
    <scope>NUCLEOTIDE SEQUENCE</scope>
    <source>
        <strain evidence="4">GVMAG-M-3300024261-37</strain>
    </source>
</reference>
<feature type="domain" description="Helicase ATP-binding" evidence="2">
    <location>
        <begin position="36"/>
        <end position="227"/>
    </location>
</feature>
<dbReference type="InterPro" id="IPR001650">
    <property type="entry name" value="Helicase_C-like"/>
</dbReference>
<dbReference type="Gene3D" id="3.40.50.300">
    <property type="entry name" value="P-loop containing nucleotide triphosphate hydrolases"/>
    <property type="match status" value="1"/>
</dbReference>
<evidence type="ECO:0000259" key="2">
    <source>
        <dbReference type="PROSITE" id="PS51192"/>
    </source>
</evidence>
<evidence type="ECO:0000256" key="1">
    <source>
        <dbReference type="ARBA" id="ARBA00022801"/>
    </source>
</evidence>
<dbReference type="SMART" id="SM00487">
    <property type="entry name" value="DEXDc"/>
    <property type="match status" value="1"/>
</dbReference>
<proteinExistence type="predicted"/>
<dbReference type="GO" id="GO:0016787">
    <property type="term" value="F:hydrolase activity"/>
    <property type="evidence" value="ECO:0007669"/>
    <property type="project" value="UniProtKB-KW"/>
</dbReference>
<sequence>MLNQELSQKAVKWVKSNPLLSAKQHQLSGIEWCLKRELEHGYEGGILADEMGLGKTILMIATIVANPKPHTLIVVPPALLNQWKDAIERFAPLVNCIGKSKSGSPIPIFKNTTYKEGGEGKCHTFQTLFANNVWITSYGMISKRKDEKWCSPLWQSMIEKSCKKRKIPNWEWDRIIYDEAHHLRNRRSKKYKGMKELGGKIKWFVTGTPIQNVANDLHSLLMPLDIMPHMVNRDTIRKFVLGRTKSSVGIRMPKKSIFEIPVLLSSKHENEYNMAIQIHNQIRFQDVTVENVDRIIAELFEGRSMFATMTAARQCCLIPEIVTNKAFHFGIIEGLDVAELKQVVTHTKLTAVAEHISTHKEEGSKLVFTHYRSESDRLNKLLRLKGLSVSVLDGRTKSKERKTILSGNNDRFVQKVLYRISMRYKGLSSDIGKKIAEFLTPDVLLIQIKSGSEGLNLQAYNNVYFTSPHWNPAVEDQAVARAHRIGQTKNVNVYHFVTKLEGDKTCSMDEYCQVVQAKKRELMNMVLDNSEKL</sequence>
<name>A0A6C0IQH3_9ZZZZ</name>
<dbReference type="PANTHER" id="PTHR10799">
    <property type="entry name" value="SNF2/RAD54 HELICASE FAMILY"/>
    <property type="match status" value="1"/>
</dbReference>
<protein>
    <recommendedName>
        <fullName evidence="5">Helicase</fullName>
    </recommendedName>
</protein>
<accession>A0A6C0IQH3</accession>
<dbReference type="GO" id="GO:0005524">
    <property type="term" value="F:ATP binding"/>
    <property type="evidence" value="ECO:0007669"/>
    <property type="project" value="InterPro"/>
</dbReference>
<dbReference type="InterPro" id="IPR014001">
    <property type="entry name" value="Helicase_ATP-bd"/>
</dbReference>
<dbReference type="PROSITE" id="PS51194">
    <property type="entry name" value="HELICASE_CTER"/>
    <property type="match status" value="1"/>
</dbReference>
<feature type="domain" description="Helicase C-terminal" evidence="3">
    <location>
        <begin position="351"/>
        <end position="533"/>
    </location>
</feature>
<evidence type="ECO:0000313" key="4">
    <source>
        <dbReference type="EMBL" id="QHT95242.1"/>
    </source>
</evidence>
<dbReference type="AlphaFoldDB" id="A0A6C0IQH3"/>
<dbReference type="InterPro" id="IPR000330">
    <property type="entry name" value="SNF2_N"/>
</dbReference>
<organism evidence="4">
    <name type="scientific">viral metagenome</name>
    <dbReference type="NCBI Taxonomy" id="1070528"/>
    <lineage>
        <taxon>unclassified sequences</taxon>
        <taxon>metagenomes</taxon>
        <taxon>organismal metagenomes</taxon>
    </lineage>
</organism>
<dbReference type="InterPro" id="IPR027417">
    <property type="entry name" value="P-loop_NTPase"/>
</dbReference>
<dbReference type="SMART" id="SM00490">
    <property type="entry name" value="HELICc"/>
    <property type="match status" value="1"/>
</dbReference>
<evidence type="ECO:0008006" key="5">
    <source>
        <dbReference type="Google" id="ProtNLM"/>
    </source>
</evidence>
<dbReference type="EMBL" id="MN740237">
    <property type="protein sequence ID" value="QHT95242.1"/>
    <property type="molecule type" value="Genomic_DNA"/>
</dbReference>
<evidence type="ECO:0000259" key="3">
    <source>
        <dbReference type="PROSITE" id="PS51194"/>
    </source>
</evidence>
<dbReference type="CDD" id="cd18793">
    <property type="entry name" value="SF2_C_SNF"/>
    <property type="match status" value="1"/>
</dbReference>
<dbReference type="InterPro" id="IPR049730">
    <property type="entry name" value="SNF2/RAD54-like_C"/>
</dbReference>